<comment type="cofactor">
    <cofactor evidence="1">
        <name>Mg(2+)</name>
        <dbReference type="ChEBI" id="CHEBI:18420"/>
    </cofactor>
</comment>
<sequence length="331" mass="36046">MRIVNVQALKLRIPFDHGGPAPLFAGKPRTTLDSGLVGWGEAYAPDPQALCSFVQSRIAPLLAGRDPRQVDTAQIDRTLHNMGRSGLVAHAISGIDIALWDLRGKLEGVPLYELLGGARRTFIPAYASLLQYYGDVDLVRRNVEASLAAGYRQVKLHERSVEATAAARAAMGDGLPLMLDTNCAWTADEVQDAVNGFEPLGLTWIEEPIWPPEDLRTLARLKAATPIALAAGENASSRYELEEMVRGHWVDYLQPSAIKSGGVSTLWALAQLCEASPVQLAPQSAFLARGFWRPCMSWPRNRAGWRSSGCSASSRTCPTAARFHSRRAAFS</sequence>
<dbReference type="PANTHER" id="PTHR13794:SF58">
    <property type="entry name" value="MITOCHONDRIAL ENOLASE SUPERFAMILY MEMBER 1"/>
    <property type="match status" value="1"/>
</dbReference>
<dbReference type="InterPro" id="IPR018110">
    <property type="entry name" value="Mandel_Rmase/mucon_lact_enz_CS"/>
</dbReference>
<organism evidence="5 6">
    <name type="scientific">Paracidovorax wautersii</name>
    <dbReference type="NCBI Taxonomy" id="1177982"/>
    <lineage>
        <taxon>Bacteria</taxon>
        <taxon>Pseudomonadati</taxon>
        <taxon>Pseudomonadota</taxon>
        <taxon>Betaproteobacteria</taxon>
        <taxon>Burkholderiales</taxon>
        <taxon>Comamonadaceae</taxon>
        <taxon>Paracidovorax</taxon>
    </lineage>
</organism>
<dbReference type="InterPro" id="IPR046945">
    <property type="entry name" value="RHMD-like"/>
</dbReference>
<comment type="caution">
    <text evidence="5">The sequence shown here is derived from an EMBL/GenBank/DDBJ whole genome shotgun (WGS) entry which is preliminary data.</text>
</comment>
<dbReference type="GO" id="GO:0009063">
    <property type="term" value="P:amino acid catabolic process"/>
    <property type="evidence" value="ECO:0007669"/>
    <property type="project" value="InterPro"/>
</dbReference>
<dbReference type="Gene3D" id="3.30.390.10">
    <property type="entry name" value="Enolase-like, N-terminal domain"/>
    <property type="match status" value="1"/>
</dbReference>
<dbReference type="InterPro" id="IPR029065">
    <property type="entry name" value="Enolase_C-like"/>
</dbReference>
<dbReference type="Pfam" id="PF02746">
    <property type="entry name" value="MR_MLE_N"/>
    <property type="match status" value="1"/>
</dbReference>
<dbReference type="AlphaFoldDB" id="A0A7V8JNS3"/>
<evidence type="ECO:0000256" key="2">
    <source>
        <dbReference type="ARBA" id="ARBA00022723"/>
    </source>
</evidence>
<dbReference type="GO" id="GO:0016836">
    <property type="term" value="F:hydro-lyase activity"/>
    <property type="evidence" value="ECO:0007669"/>
    <property type="project" value="TreeGrafter"/>
</dbReference>
<name>A0A7V8JNS3_9BURK</name>
<dbReference type="Pfam" id="PF13378">
    <property type="entry name" value="MR_MLE_C"/>
    <property type="match status" value="1"/>
</dbReference>
<dbReference type="Proteomes" id="UP000461670">
    <property type="component" value="Unassembled WGS sequence"/>
</dbReference>
<dbReference type="SUPFAM" id="SSF51604">
    <property type="entry name" value="Enolase C-terminal domain-like"/>
    <property type="match status" value="1"/>
</dbReference>
<dbReference type="InterPro" id="IPR013342">
    <property type="entry name" value="Mandelate_racemase_C"/>
</dbReference>
<gene>
    <name evidence="5" type="primary">gci_3</name>
    <name evidence="5" type="ORF">GAK30_03502</name>
</gene>
<evidence type="ECO:0000256" key="1">
    <source>
        <dbReference type="ARBA" id="ARBA00001946"/>
    </source>
</evidence>
<dbReference type="InterPro" id="IPR036849">
    <property type="entry name" value="Enolase-like_C_sf"/>
</dbReference>
<dbReference type="GO" id="GO:0000287">
    <property type="term" value="F:magnesium ion binding"/>
    <property type="evidence" value="ECO:0007669"/>
    <property type="project" value="TreeGrafter"/>
</dbReference>
<keyword evidence="2" id="KW-0479">Metal-binding</keyword>
<dbReference type="CDD" id="cd03316">
    <property type="entry name" value="MR_like"/>
    <property type="match status" value="1"/>
</dbReference>
<dbReference type="GO" id="GO:0016052">
    <property type="term" value="P:carbohydrate catabolic process"/>
    <property type="evidence" value="ECO:0007669"/>
    <property type="project" value="TreeGrafter"/>
</dbReference>
<feature type="domain" description="Mandelate racemase/muconate lactonizing enzyme C-terminal" evidence="4">
    <location>
        <begin position="136"/>
        <end position="228"/>
    </location>
</feature>
<dbReference type="InterPro" id="IPR029017">
    <property type="entry name" value="Enolase-like_N"/>
</dbReference>
<dbReference type="SFLD" id="SFLDS00001">
    <property type="entry name" value="Enolase"/>
    <property type="match status" value="1"/>
</dbReference>
<dbReference type="EMBL" id="WNDQ01000074">
    <property type="protein sequence ID" value="KAF1018788.1"/>
    <property type="molecule type" value="Genomic_DNA"/>
</dbReference>
<proteinExistence type="predicted"/>
<evidence type="ECO:0000313" key="6">
    <source>
        <dbReference type="Proteomes" id="UP000461670"/>
    </source>
</evidence>
<dbReference type="SUPFAM" id="SSF54826">
    <property type="entry name" value="Enolase N-terminal domain-like"/>
    <property type="match status" value="1"/>
</dbReference>
<dbReference type="SMART" id="SM00922">
    <property type="entry name" value="MR_MLE"/>
    <property type="match status" value="1"/>
</dbReference>
<reference evidence="6" key="1">
    <citation type="journal article" date="2020" name="MBio">
        <title>Horizontal gene transfer to a defensive symbiont with a reduced genome amongst a multipartite beetle microbiome.</title>
        <authorList>
            <person name="Waterworth S.C."/>
            <person name="Florez L.V."/>
            <person name="Rees E.R."/>
            <person name="Hertweck C."/>
            <person name="Kaltenpoth M."/>
            <person name="Kwan J.C."/>
        </authorList>
    </citation>
    <scope>NUCLEOTIDE SEQUENCE [LARGE SCALE GENOMIC DNA]</scope>
</reference>
<dbReference type="GO" id="GO:0016853">
    <property type="term" value="F:isomerase activity"/>
    <property type="evidence" value="ECO:0007669"/>
    <property type="project" value="UniProtKB-KW"/>
</dbReference>
<dbReference type="PANTHER" id="PTHR13794">
    <property type="entry name" value="ENOLASE SUPERFAMILY, MANDELATE RACEMASE"/>
    <property type="match status" value="1"/>
</dbReference>
<dbReference type="Gene3D" id="3.20.20.120">
    <property type="entry name" value="Enolase-like C-terminal domain"/>
    <property type="match status" value="1"/>
</dbReference>
<keyword evidence="5" id="KW-0413">Isomerase</keyword>
<dbReference type="InterPro" id="IPR013341">
    <property type="entry name" value="Mandelate_racemase_N_dom"/>
</dbReference>
<evidence type="ECO:0000259" key="4">
    <source>
        <dbReference type="SMART" id="SM00922"/>
    </source>
</evidence>
<dbReference type="PROSITE" id="PS00908">
    <property type="entry name" value="MR_MLE_1"/>
    <property type="match status" value="1"/>
</dbReference>
<evidence type="ECO:0000313" key="5">
    <source>
        <dbReference type="EMBL" id="KAF1018788.1"/>
    </source>
</evidence>
<accession>A0A7V8JNS3</accession>
<protein>
    <submittedName>
        <fullName evidence="5">D-galactarolactone cycloisomerase</fullName>
    </submittedName>
</protein>
<evidence type="ECO:0000256" key="3">
    <source>
        <dbReference type="ARBA" id="ARBA00022842"/>
    </source>
</evidence>
<keyword evidence="3" id="KW-0460">Magnesium</keyword>